<keyword evidence="1" id="KW-0472">Membrane</keyword>
<keyword evidence="3" id="KW-1185">Reference proteome</keyword>
<accession>A0ABY6ZJL5</accession>
<feature type="transmembrane region" description="Helical" evidence="1">
    <location>
        <begin position="7"/>
        <end position="23"/>
    </location>
</feature>
<keyword evidence="1" id="KW-1133">Transmembrane helix</keyword>
<dbReference type="Proteomes" id="UP001164761">
    <property type="component" value="Chromosome"/>
</dbReference>
<evidence type="ECO:0000256" key="1">
    <source>
        <dbReference type="SAM" id="Phobius"/>
    </source>
</evidence>
<dbReference type="RefSeq" id="WP_268006556.1">
    <property type="nucleotide sequence ID" value="NZ_BSUT01000001.1"/>
</dbReference>
<evidence type="ECO:0000313" key="3">
    <source>
        <dbReference type="Proteomes" id="UP001164761"/>
    </source>
</evidence>
<name>A0ABY6ZJL5_9BACL</name>
<keyword evidence="1" id="KW-0812">Transmembrane</keyword>
<protein>
    <submittedName>
        <fullName evidence="2">Uncharacterized protein</fullName>
    </submittedName>
</protein>
<reference evidence="2" key="1">
    <citation type="submission" date="2022-08" db="EMBL/GenBank/DDBJ databases">
        <title>Alicyclobacillus fastidiosus DSM 17978, complete genome.</title>
        <authorList>
            <person name="Wang Q."/>
            <person name="Cai R."/>
            <person name="Wang Z."/>
        </authorList>
    </citation>
    <scope>NUCLEOTIDE SEQUENCE</scope>
    <source>
        <strain evidence="2">DSM 17978</strain>
    </source>
</reference>
<organism evidence="2 3">
    <name type="scientific">Alicyclobacillus fastidiosus</name>
    <dbReference type="NCBI Taxonomy" id="392011"/>
    <lineage>
        <taxon>Bacteria</taxon>
        <taxon>Bacillati</taxon>
        <taxon>Bacillota</taxon>
        <taxon>Bacilli</taxon>
        <taxon>Bacillales</taxon>
        <taxon>Alicyclobacillaceae</taxon>
        <taxon>Alicyclobacillus</taxon>
    </lineage>
</organism>
<gene>
    <name evidence="2" type="ORF">NZD89_04370</name>
</gene>
<dbReference type="EMBL" id="CP104067">
    <property type="protein sequence ID" value="WAH42682.1"/>
    <property type="molecule type" value="Genomic_DNA"/>
</dbReference>
<feature type="transmembrane region" description="Helical" evidence="1">
    <location>
        <begin position="29"/>
        <end position="47"/>
    </location>
</feature>
<evidence type="ECO:0000313" key="2">
    <source>
        <dbReference type="EMBL" id="WAH42682.1"/>
    </source>
</evidence>
<sequence length="49" mass="5681">MLNKTALSVQIIICTVLAFFFLLTGHPLFLLYEVFFGLLMLILLRKIDH</sequence>
<proteinExistence type="predicted"/>